<gene>
    <name evidence="4" type="ORF">FHW23_002397</name>
</gene>
<dbReference type="InterPro" id="IPR000182">
    <property type="entry name" value="GNAT_dom"/>
</dbReference>
<dbReference type="RefSeq" id="WP_182516330.1">
    <property type="nucleotide sequence ID" value="NZ_JACGXP010000003.1"/>
</dbReference>
<comment type="caution">
    <text evidence="4">The sequence shown here is derived from an EMBL/GenBank/DDBJ whole genome shotgun (WGS) entry which is preliminary data.</text>
</comment>
<keyword evidence="2" id="KW-0012">Acyltransferase</keyword>
<organism evidence="4 5">
    <name type="scientific">Curtobacterium pusillum</name>
    <dbReference type="NCBI Taxonomy" id="69373"/>
    <lineage>
        <taxon>Bacteria</taxon>
        <taxon>Bacillati</taxon>
        <taxon>Actinomycetota</taxon>
        <taxon>Actinomycetes</taxon>
        <taxon>Micrococcales</taxon>
        <taxon>Microbacteriaceae</taxon>
        <taxon>Curtobacterium</taxon>
    </lineage>
</organism>
<keyword evidence="1" id="KW-0808">Transferase</keyword>
<dbReference type="GO" id="GO:0016747">
    <property type="term" value="F:acyltransferase activity, transferring groups other than amino-acyl groups"/>
    <property type="evidence" value="ECO:0007669"/>
    <property type="project" value="InterPro"/>
</dbReference>
<proteinExistence type="predicted"/>
<keyword evidence="4" id="KW-0687">Ribonucleoprotein</keyword>
<dbReference type="GO" id="GO:0005840">
    <property type="term" value="C:ribosome"/>
    <property type="evidence" value="ECO:0007669"/>
    <property type="project" value="UniProtKB-KW"/>
</dbReference>
<dbReference type="Gene3D" id="3.40.630.30">
    <property type="match status" value="1"/>
</dbReference>
<dbReference type="AlphaFoldDB" id="A0AAW3T860"/>
<keyword evidence="4" id="KW-0689">Ribosomal protein</keyword>
<dbReference type="SUPFAM" id="SSF55729">
    <property type="entry name" value="Acyl-CoA N-acyltransferases (Nat)"/>
    <property type="match status" value="1"/>
</dbReference>
<dbReference type="InterPro" id="IPR016181">
    <property type="entry name" value="Acyl_CoA_acyltransferase"/>
</dbReference>
<dbReference type="Proteomes" id="UP000590225">
    <property type="component" value="Unassembled WGS sequence"/>
</dbReference>
<dbReference type="PROSITE" id="PS51186">
    <property type="entry name" value="GNAT"/>
    <property type="match status" value="1"/>
</dbReference>
<accession>A0AAW3T860</accession>
<dbReference type="CDD" id="cd04301">
    <property type="entry name" value="NAT_SF"/>
    <property type="match status" value="1"/>
</dbReference>
<evidence type="ECO:0000313" key="4">
    <source>
        <dbReference type="EMBL" id="MBA8991132.1"/>
    </source>
</evidence>
<protein>
    <submittedName>
        <fullName evidence="4">Ribosomal protein S18 acetylase RimI-like enzyme</fullName>
    </submittedName>
</protein>
<dbReference type="EMBL" id="JACGXP010000003">
    <property type="protein sequence ID" value="MBA8991132.1"/>
    <property type="molecule type" value="Genomic_DNA"/>
</dbReference>
<feature type="domain" description="N-acetyltransferase" evidence="3">
    <location>
        <begin position="6"/>
        <end position="161"/>
    </location>
</feature>
<name>A0AAW3T860_9MICO</name>
<evidence type="ECO:0000256" key="1">
    <source>
        <dbReference type="ARBA" id="ARBA00022679"/>
    </source>
</evidence>
<evidence type="ECO:0000259" key="3">
    <source>
        <dbReference type="PROSITE" id="PS51186"/>
    </source>
</evidence>
<evidence type="ECO:0000313" key="5">
    <source>
        <dbReference type="Proteomes" id="UP000590225"/>
    </source>
</evidence>
<dbReference type="InterPro" id="IPR050832">
    <property type="entry name" value="Bact_Acetyltransf"/>
</dbReference>
<reference evidence="4 5" key="1">
    <citation type="submission" date="2020-07" db="EMBL/GenBank/DDBJ databases">
        <title>Above-ground endophytic microbial communities from plants in different locations in the United States.</title>
        <authorList>
            <person name="Frank C."/>
        </authorList>
    </citation>
    <scope>NUCLEOTIDE SEQUENCE [LARGE SCALE GENOMIC DNA]</scope>
    <source>
        <strain evidence="4 5">WPL5_2</strain>
    </source>
</reference>
<sequence>MIGSSWVVRAATEDEVAGCAALWTTAVATRDGAPESDAVRDRARAKFAAPRVALVVASDDRGLAGFGLVTAPGTGRPDDPDDAAYLSLLAVDPRAQGHGLGRSLLRAAVAGAGRAGHRRCLLHALEGNAPALRLYRSAGFHPVGAVFPHALSGRPTRAWVADAGTYGADGELVGA</sequence>
<dbReference type="PANTHER" id="PTHR43877">
    <property type="entry name" value="AMINOALKYLPHOSPHONATE N-ACETYLTRANSFERASE-RELATED-RELATED"/>
    <property type="match status" value="1"/>
</dbReference>
<evidence type="ECO:0000256" key="2">
    <source>
        <dbReference type="ARBA" id="ARBA00023315"/>
    </source>
</evidence>
<dbReference type="Pfam" id="PF00583">
    <property type="entry name" value="Acetyltransf_1"/>
    <property type="match status" value="1"/>
</dbReference>